<dbReference type="SUPFAM" id="SSF53474">
    <property type="entry name" value="alpha/beta-Hydrolases"/>
    <property type="match status" value="1"/>
</dbReference>
<dbReference type="OrthoDB" id="1743579at2759"/>
<dbReference type="Proteomes" id="UP000076798">
    <property type="component" value="Unassembled WGS sequence"/>
</dbReference>
<evidence type="ECO:0000256" key="1">
    <source>
        <dbReference type="SAM" id="SignalP"/>
    </source>
</evidence>
<feature type="chain" id="PRO_5007873382" description="AB hydrolase-1 domain-containing protein" evidence="1">
    <location>
        <begin position="20"/>
        <end position="369"/>
    </location>
</feature>
<feature type="domain" description="AB hydrolase-1" evidence="2">
    <location>
        <begin position="102"/>
        <end position="352"/>
    </location>
</feature>
<dbReference type="Pfam" id="PF12697">
    <property type="entry name" value="Abhydrolase_6"/>
    <property type="match status" value="1"/>
</dbReference>
<dbReference type="InterPro" id="IPR000073">
    <property type="entry name" value="AB_hydrolase_1"/>
</dbReference>
<feature type="signal peptide" evidence="1">
    <location>
        <begin position="1"/>
        <end position="19"/>
    </location>
</feature>
<organism evidence="3 4">
    <name type="scientific">Sistotremastrum suecicum HHB10207 ss-3</name>
    <dbReference type="NCBI Taxonomy" id="1314776"/>
    <lineage>
        <taxon>Eukaryota</taxon>
        <taxon>Fungi</taxon>
        <taxon>Dikarya</taxon>
        <taxon>Basidiomycota</taxon>
        <taxon>Agaricomycotina</taxon>
        <taxon>Agaricomycetes</taxon>
        <taxon>Sistotremastrales</taxon>
        <taxon>Sistotremastraceae</taxon>
        <taxon>Sistotremastrum</taxon>
    </lineage>
</organism>
<protein>
    <recommendedName>
        <fullName evidence="2">AB hydrolase-1 domain-containing protein</fullName>
    </recommendedName>
</protein>
<accession>A0A166FLG0</accession>
<dbReference type="AlphaFoldDB" id="A0A166FLG0"/>
<dbReference type="EMBL" id="KV428028">
    <property type="protein sequence ID" value="KZT40776.1"/>
    <property type="molecule type" value="Genomic_DNA"/>
</dbReference>
<evidence type="ECO:0000259" key="2">
    <source>
        <dbReference type="Pfam" id="PF12697"/>
    </source>
</evidence>
<dbReference type="Gene3D" id="3.40.50.1820">
    <property type="entry name" value="alpha/beta hydrolase"/>
    <property type="match status" value="1"/>
</dbReference>
<evidence type="ECO:0000313" key="4">
    <source>
        <dbReference type="Proteomes" id="UP000076798"/>
    </source>
</evidence>
<keyword evidence="4" id="KW-1185">Reference proteome</keyword>
<keyword evidence="1" id="KW-0732">Signal</keyword>
<gene>
    <name evidence="3" type="ORF">SISSUDRAFT_427621</name>
</gene>
<dbReference type="InterPro" id="IPR029058">
    <property type="entry name" value="AB_hydrolase_fold"/>
</dbReference>
<reference evidence="3 4" key="1">
    <citation type="journal article" date="2016" name="Mol. Biol. Evol.">
        <title>Comparative Genomics of Early-Diverging Mushroom-Forming Fungi Provides Insights into the Origins of Lignocellulose Decay Capabilities.</title>
        <authorList>
            <person name="Nagy L.G."/>
            <person name="Riley R."/>
            <person name="Tritt A."/>
            <person name="Adam C."/>
            <person name="Daum C."/>
            <person name="Floudas D."/>
            <person name="Sun H."/>
            <person name="Yadav J.S."/>
            <person name="Pangilinan J."/>
            <person name="Larsson K.H."/>
            <person name="Matsuura K."/>
            <person name="Barry K."/>
            <person name="Labutti K."/>
            <person name="Kuo R."/>
            <person name="Ohm R.A."/>
            <person name="Bhattacharya S.S."/>
            <person name="Shirouzu T."/>
            <person name="Yoshinaga Y."/>
            <person name="Martin F.M."/>
            <person name="Grigoriev I.V."/>
            <person name="Hibbett D.S."/>
        </authorList>
    </citation>
    <scope>NUCLEOTIDE SEQUENCE [LARGE SCALE GENOMIC DNA]</scope>
    <source>
        <strain evidence="3 4">HHB10207 ss-3</strain>
    </source>
</reference>
<name>A0A166FLG0_9AGAM</name>
<evidence type="ECO:0000313" key="3">
    <source>
        <dbReference type="EMBL" id="KZT40776.1"/>
    </source>
</evidence>
<proteinExistence type="predicted"/>
<sequence>MPTLATSLLLIVLAIPSLAQRCTSQTITVNVNAITSILNLQEPANQKSLTDFVQQSTSPTLNFPATLIQGTQPLSKSYIISGKLCVPAQGVRKSGTLLFATHGIAFTHGYWEAGGPGSEFNFASSTTAAGNSIFYYDRLGVGSSSKPDGIKEVQSTVQVEIAHLLIEHLKSTGSFKRVVGIGHSFGSILTTGVAAKYPGDFNDIILTGFAGGDQVGILVSMASFGATIASPLLSGVNPSSSYFTVGTFSNFQMGVLKFPFFDSRVAQAQFEGRGTATLGEIATLSLPASAPATEFSGRVLVVTGMEDAFFCAGNCAEVVNGVTLPNVVAGLFPATSGFSSYVTPNTGHALNYHFSASSTFAFIQNWLDS</sequence>